<evidence type="ECO:0000313" key="2">
    <source>
        <dbReference type="EMBL" id="KAJ8470447.1"/>
    </source>
</evidence>
<keyword evidence="1" id="KW-0472">Membrane</keyword>
<evidence type="ECO:0000313" key="3">
    <source>
        <dbReference type="Proteomes" id="UP001222027"/>
    </source>
</evidence>
<dbReference type="EMBL" id="JAQQAF010000007">
    <property type="protein sequence ID" value="KAJ8470447.1"/>
    <property type="molecule type" value="Genomic_DNA"/>
</dbReference>
<feature type="transmembrane region" description="Helical" evidence="1">
    <location>
        <begin position="35"/>
        <end position="57"/>
    </location>
</feature>
<organism evidence="2 3">
    <name type="scientific">Ensete ventricosum</name>
    <name type="common">Abyssinian banana</name>
    <name type="synonym">Musa ensete</name>
    <dbReference type="NCBI Taxonomy" id="4639"/>
    <lineage>
        <taxon>Eukaryota</taxon>
        <taxon>Viridiplantae</taxon>
        <taxon>Streptophyta</taxon>
        <taxon>Embryophyta</taxon>
        <taxon>Tracheophyta</taxon>
        <taxon>Spermatophyta</taxon>
        <taxon>Magnoliopsida</taxon>
        <taxon>Liliopsida</taxon>
        <taxon>Zingiberales</taxon>
        <taxon>Musaceae</taxon>
        <taxon>Ensete</taxon>
    </lineage>
</organism>
<comment type="caution">
    <text evidence="2">The sequence shown here is derived from an EMBL/GenBank/DDBJ whole genome shotgun (WGS) entry which is preliminary data.</text>
</comment>
<reference evidence="2 3" key="1">
    <citation type="submission" date="2022-12" db="EMBL/GenBank/DDBJ databases">
        <title>Chromosome-scale assembly of the Ensete ventricosum genome.</title>
        <authorList>
            <person name="Dussert Y."/>
            <person name="Stocks J."/>
            <person name="Wendawek A."/>
            <person name="Woldeyes F."/>
            <person name="Nichols R.A."/>
            <person name="Borrell J.S."/>
        </authorList>
    </citation>
    <scope>NUCLEOTIDE SEQUENCE [LARGE SCALE GENOMIC DNA]</scope>
    <source>
        <strain evidence="3">cv. Maze</strain>
        <tissue evidence="2">Seeds</tissue>
    </source>
</reference>
<keyword evidence="1" id="KW-1133">Transmembrane helix</keyword>
<dbReference type="PANTHER" id="PTHR34936">
    <property type="entry name" value="EXPRESSED PROTEIN"/>
    <property type="match status" value="1"/>
</dbReference>
<protein>
    <submittedName>
        <fullName evidence="2">Uncharacterized protein</fullName>
    </submittedName>
</protein>
<dbReference type="PANTHER" id="PTHR34936:SF7">
    <property type="entry name" value="NADH-UBIQUINONE OXIDOREDUCTASE CHAIN 5"/>
    <property type="match status" value="1"/>
</dbReference>
<keyword evidence="1" id="KW-0812">Transmembrane</keyword>
<dbReference type="Proteomes" id="UP001222027">
    <property type="component" value="Unassembled WGS sequence"/>
</dbReference>
<proteinExistence type="predicted"/>
<gene>
    <name evidence="2" type="ORF">OPV22_024790</name>
</gene>
<name>A0AAV8QFW0_ENSVE</name>
<dbReference type="AlphaFoldDB" id="A0AAV8QFW0"/>
<keyword evidence="3" id="KW-1185">Reference proteome</keyword>
<evidence type="ECO:0000256" key="1">
    <source>
        <dbReference type="SAM" id="Phobius"/>
    </source>
</evidence>
<accession>A0AAV8QFW0</accession>
<sequence>MATRSILAEQLTEYQIPLRSDWPTASSNSSSRVDVIFAIWEILMFACLVFAGVSLYFRNTASQGSEIGPSPENPNSSSDSLKSSWNILVLRNAKGTMNLLPSEEYTMKWPLSAIDVVFVLDSGEASLLIHEILFLPKAAIFCHFLAISWSLLGVLTSIHWNLLENLFASHLEFRTAGATLHRYNKSSFRYQLYKRYKETKLLMPVLGPSCWRSEPSLKIWMLALFYAPECLKGRTRKRQMQRT</sequence>